<feature type="domain" description="ANTAR" evidence="1">
    <location>
        <begin position="6"/>
        <end position="67"/>
    </location>
</feature>
<dbReference type="Pfam" id="PF03861">
    <property type="entry name" value="ANTAR"/>
    <property type="match status" value="1"/>
</dbReference>
<dbReference type="SMART" id="SM01012">
    <property type="entry name" value="ANTAR"/>
    <property type="match status" value="1"/>
</dbReference>
<gene>
    <name evidence="2" type="ORF">Ari01nite_23660</name>
</gene>
<evidence type="ECO:0000313" key="2">
    <source>
        <dbReference type="EMBL" id="GIE94901.1"/>
    </source>
</evidence>
<dbReference type="EMBL" id="BOMV01000021">
    <property type="protein sequence ID" value="GIE94901.1"/>
    <property type="molecule type" value="Genomic_DNA"/>
</dbReference>
<evidence type="ECO:0000313" key="3">
    <source>
        <dbReference type="Proteomes" id="UP000636960"/>
    </source>
</evidence>
<dbReference type="Proteomes" id="UP000636960">
    <property type="component" value="Unassembled WGS sequence"/>
</dbReference>
<sequence length="79" mass="8581">MVALSYPASTAANGRSWRNRRFATIIEQAKGIVAQARGVSPEEAFVLIRDFSRRNNRRLGEVADTIVTALPGLPDLGSP</sequence>
<dbReference type="RefSeq" id="WP_203781208.1">
    <property type="nucleotide sequence ID" value="NZ_BOMV01000021.1"/>
</dbReference>
<dbReference type="Gene3D" id="1.10.10.10">
    <property type="entry name" value="Winged helix-like DNA-binding domain superfamily/Winged helix DNA-binding domain"/>
    <property type="match status" value="1"/>
</dbReference>
<dbReference type="AlphaFoldDB" id="A0A919K1I1"/>
<keyword evidence="3" id="KW-1185">Reference proteome</keyword>
<dbReference type="InterPro" id="IPR005561">
    <property type="entry name" value="ANTAR"/>
</dbReference>
<comment type="caution">
    <text evidence="2">The sequence shown here is derived from an EMBL/GenBank/DDBJ whole genome shotgun (WGS) entry which is preliminary data.</text>
</comment>
<name>A0A919K1I1_9ACTN</name>
<dbReference type="SUPFAM" id="SSF52172">
    <property type="entry name" value="CheY-like"/>
    <property type="match status" value="1"/>
</dbReference>
<organism evidence="2 3">
    <name type="scientific">Paractinoplanes rishiriensis</name>
    <dbReference type="NCBI Taxonomy" id="1050105"/>
    <lineage>
        <taxon>Bacteria</taxon>
        <taxon>Bacillati</taxon>
        <taxon>Actinomycetota</taxon>
        <taxon>Actinomycetes</taxon>
        <taxon>Micromonosporales</taxon>
        <taxon>Micromonosporaceae</taxon>
        <taxon>Paractinoplanes</taxon>
    </lineage>
</organism>
<evidence type="ECO:0000259" key="1">
    <source>
        <dbReference type="PROSITE" id="PS50921"/>
    </source>
</evidence>
<dbReference type="PROSITE" id="PS50921">
    <property type="entry name" value="ANTAR"/>
    <property type="match status" value="1"/>
</dbReference>
<accession>A0A919K1I1</accession>
<protein>
    <recommendedName>
        <fullName evidence="1">ANTAR domain-containing protein</fullName>
    </recommendedName>
</protein>
<reference evidence="2" key="1">
    <citation type="submission" date="2021-01" db="EMBL/GenBank/DDBJ databases">
        <title>Whole genome shotgun sequence of Actinoplanes rishiriensis NBRC 108556.</title>
        <authorList>
            <person name="Komaki H."/>
            <person name="Tamura T."/>
        </authorList>
    </citation>
    <scope>NUCLEOTIDE SEQUENCE</scope>
    <source>
        <strain evidence="2">NBRC 108556</strain>
    </source>
</reference>
<dbReference type="InterPro" id="IPR036388">
    <property type="entry name" value="WH-like_DNA-bd_sf"/>
</dbReference>
<dbReference type="InterPro" id="IPR011006">
    <property type="entry name" value="CheY-like_superfamily"/>
</dbReference>
<dbReference type="GO" id="GO:0003723">
    <property type="term" value="F:RNA binding"/>
    <property type="evidence" value="ECO:0007669"/>
    <property type="project" value="InterPro"/>
</dbReference>
<proteinExistence type="predicted"/>